<reference evidence="4" key="1">
    <citation type="submission" date="2016-10" db="EMBL/GenBank/DDBJ databases">
        <authorList>
            <person name="Varghese N."/>
            <person name="Submissions S."/>
        </authorList>
    </citation>
    <scope>NUCLEOTIDE SEQUENCE [LARGE SCALE GENOMIC DNA]</scope>
    <source>
        <strain evidence="4">ATCC 700689</strain>
    </source>
</reference>
<name>A0A1G7UV78_9PSED</name>
<dbReference type="RefSeq" id="WP_244165801.1">
    <property type="nucleotide sequence ID" value="NZ_FNCO01000002.1"/>
</dbReference>
<dbReference type="InterPro" id="IPR011979">
    <property type="entry name" value="Antitox_Xre"/>
</dbReference>
<evidence type="ECO:0000259" key="1">
    <source>
        <dbReference type="Pfam" id="PF09722"/>
    </source>
</evidence>
<dbReference type="AlphaFoldDB" id="A0A1G7UV78"/>
<dbReference type="Proteomes" id="UP000182894">
    <property type="component" value="Unassembled WGS sequence"/>
</dbReference>
<dbReference type="Pfam" id="PF09722">
    <property type="entry name" value="Xre_MbcA_ParS_C"/>
    <property type="match status" value="1"/>
</dbReference>
<evidence type="ECO:0000313" key="4">
    <source>
        <dbReference type="Proteomes" id="UP000182894"/>
    </source>
</evidence>
<protein>
    <submittedName>
        <fullName evidence="3">Putative toxin-antitoxin system antitoxin component, TIGR02293 family</fullName>
    </submittedName>
</protein>
<proteinExistence type="predicted"/>
<dbReference type="InterPro" id="IPR046847">
    <property type="entry name" value="Xre-like_HTH"/>
</dbReference>
<evidence type="ECO:0000313" key="3">
    <source>
        <dbReference type="EMBL" id="SDG51407.1"/>
    </source>
</evidence>
<dbReference type="STRING" id="89065.SAMN05216605_102290"/>
<dbReference type="Pfam" id="PF20432">
    <property type="entry name" value="Xre-like-HTH"/>
    <property type="match status" value="1"/>
</dbReference>
<gene>
    <name evidence="3" type="ORF">SAMN05216605_102290</name>
</gene>
<sequence>MPAISHASINTAAPAFWLIADQLNTRNETERLAYIRTGFPPGWVKTVRCAFQLSNSQLEALLSTSVSTLERRQRQQRPLDLVGSERLDRVAALAVRAAEVFEDQDTARRWMMTPNRALNDQTPITLCETEIGAIQVRRTLAALLHGGVV</sequence>
<dbReference type="EMBL" id="FNCO01000002">
    <property type="protein sequence ID" value="SDG51407.1"/>
    <property type="molecule type" value="Genomic_DNA"/>
</dbReference>
<feature type="domain" description="Antitoxin Xre-like helix-turn-helix" evidence="2">
    <location>
        <begin position="31"/>
        <end position="91"/>
    </location>
</feature>
<evidence type="ECO:0000259" key="2">
    <source>
        <dbReference type="Pfam" id="PF20432"/>
    </source>
</evidence>
<dbReference type="GO" id="GO:0003677">
    <property type="term" value="F:DNA binding"/>
    <property type="evidence" value="ECO:0007669"/>
    <property type="project" value="InterPro"/>
</dbReference>
<feature type="domain" description="Antitoxin Xre/MbcA/ParS-like toxin-binding" evidence="1">
    <location>
        <begin position="97"/>
        <end position="146"/>
    </location>
</feature>
<dbReference type="NCBIfam" id="TIGR02293">
    <property type="entry name" value="TAS_TIGR02293"/>
    <property type="match status" value="1"/>
</dbReference>
<accession>A0A1G7UV78</accession>
<organism evidence="3 4">
    <name type="scientific">Pseudomonas abietaniphila</name>
    <dbReference type="NCBI Taxonomy" id="89065"/>
    <lineage>
        <taxon>Bacteria</taxon>
        <taxon>Pseudomonadati</taxon>
        <taxon>Pseudomonadota</taxon>
        <taxon>Gammaproteobacteria</taxon>
        <taxon>Pseudomonadales</taxon>
        <taxon>Pseudomonadaceae</taxon>
        <taxon>Pseudomonas</taxon>
    </lineage>
</organism>
<dbReference type="InterPro" id="IPR024467">
    <property type="entry name" value="Xre/MbcA/ParS-like_toxin-bd"/>
</dbReference>
<keyword evidence="4" id="KW-1185">Reference proteome</keyword>